<accession>A0A7R8WEG1</accession>
<dbReference type="AlphaFoldDB" id="A0A7R8WEG1"/>
<sequence>MELDSSGSDFTHNDSTSESSDLLDSEEESDDELETTTLEDFYHYEKSSGHERETFELENLYSDGESSSIKLDELYDDTISAAYKGNQLCSKESDSSCSGKITTNSFSNIDKLTFEPDPFQNSPPYLHLPEYDSTPSKDYEESPVKVEIKTLCDILLSNRMNNTASWVLDMVYCKPFFHGDRTYPFNPISLREFIGTQKCSSQKPLSDVRLLEPIVDESDEALKEHRNVSWNKQNSPNPEELQKPPKDPEKDVLLEPLKKESGDSLQNMKSMASTKDTNNKNEESLEKRSSVLEDLVSENDEDATTCSEDQDTKVEEDILKRDCLFDNTNKKSYEYYPDSQISGSLNEPYSYHVQANVQNSRPHHHSLEMNSKPNYHSFEKNEFGKNKAEEYGNWRESLQNWELRTFKTNKSVFKELFPPKAFKVQDLTVKDRYAVLQEVRDENTTGIWEENNAGEKSKELGNLKTNSGPHPLRLLKEPRSVIQTKMLLEKWKAHRDACSMSQSFIRSPETATGVTNHDSYTDLTDIFEESKKTKPISSSEKRMDEHSDFSEDSKENSKFDGRNTKEEVLFRLPQIWGVRKEEPSPQELEKEKVKVMLEELHQRPDKIFRSHSFVRIANDILLRHAPLTTLLSTPSSRELSSLRQLRLFSPQQDAENLPLPKQAKQHISQPSERNSASSVPNNSLTPSHSFSDKPMELEDIHDGPSYQTEFTTDTNTTWNGWSEQESYNDTKETTNTRVPFNLVPSARTNEFEANWKILEDADTLRPRKYVSRINRYNAYALEAADNNNLPKWMENLYKRKYETVHVPEVEEDKLQKLLKQADESIIGYRIAFQQRQGLSKELKQTPWFLRVTKKYLHKETAQELENSQGDLSNRQNGGSKKQTDITPRNMEKFSDVSIRDETSEANNDLAYNNFDESNSWVGKSQMVPSTSWVGESPMAHFRGVYGAPTNPPGQWGHDSAGLVKRVGQWPPTGRRPEAGSMRPAWCYDLLRLIGSS</sequence>
<feature type="compositionally biased region" description="Polar residues" evidence="1">
    <location>
        <begin position="665"/>
        <end position="689"/>
    </location>
</feature>
<feature type="compositionally biased region" description="Polar residues" evidence="1">
    <location>
        <begin position="718"/>
        <end position="727"/>
    </location>
</feature>
<feature type="region of interest" description="Disordered" evidence="1">
    <location>
        <begin position="225"/>
        <end position="288"/>
    </location>
</feature>
<feature type="compositionally biased region" description="Basic and acidic residues" evidence="1">
    <location>
        <begin position="277"/>
        <end position="288"/>
    </location>
</feature>
<evidence type="ECO:0000256" key="1">
    <source>
        <dbReference type="SAM" id="MobiDB-lite"/>
    </source>
</evidence>
<feature type="compositionally biased region" description="Basic and acidic residues" evidence="1">
    <location>
        <begin position="40"/>
        <end position="50"/>
    </location>
</feature>
<feature type="compositionally biased region" description="Low complexity" evidence="1">
    <location>
        <begin position="708"/>
        <end position="717"/>
    </location>
</feature>
<feature type="compositionally biased region" description="Polar residues" evidence="1">
    <location>
        <begin position="228"/>
        <end position="237"/>
    </location>
</feature>
<proteinExistence type="predicted"/>
<evidence type="ECO:0000313" key="2">
    <source>
        <dbReference type="EMBL" id="CAD7229489.1"/>
    </source>
</evidence>
<feature type="compositionally biased region" description="Polar residues" evidence="1">
    <location>
        <begin position="1"/>
        <end position="10"/>
    </location>
</feature>
<feature type="compositionally biased region" description="Polar residues" evidence="1">
    <location>
        <begin position="263"/>
        <end position="276"/>
    </location>
</feature>
<feature type="region of interest" description="Disordered" evidence="1">
    <location>
        <begin position="531"/>
        <end position="562"/>
    </location>
</feature>
<name>A0A7R8WEG1_9CRUS</name>
<organism evidence="2">
    <name type="scientific">Cyprideis torosa</name>
    <dbReference type="NCBI Taxonomy" id="163714"/>
    <lineage>
        <taxon>Eukaryota</taxon>
        <taxon>Metazoa</taxon>
        <taxon>Ecdysozoa</taxon>
        <taxon>Arthropoda</taxon>
        <taxon>Crustacea</taxon>
        <taxon>Oligostraca</taxon>
        <taxon>Ostracoda</taxon>
        <taxon>Podocopa</taxon>
        <taxon>Podocopida</taxon>
        <taxon>Cytherocopina</taxon>
        <taxon>Cytheroidea</taxon>
        <taxon>Cytherideidae</taxon>
        <taxon>Cyprideis</taxon>
    </lineage>
</organism>
<feature type="compositionally biased region" description="Basic and acidic residues" evidence="1">
    <location>
        <begin position="539"/>
        <end position="562"/>
    </location>
</feature>
<reference evidence="2" key="1">
    <citation type="submission" date="2020-11" db="EMBL/GenBank/DDBJ databases">
        <authorList>
            <person name="Tran Van P."/>
        </authorList>
    </citation>
    <scope>NUCLEOTIDE SEQUENCE</scope>
</reference>
<feature type="region of interest" description="Disordered" evidence="1">
    <location>
        <begin position="652"/>
        <end position="733"/>
    </location>
</feature>
<feature type="compositionally biased region" description="Basic and acidic residues" evidence="1">
    <location>
        <begin position="690"/>
        <end position="702"/>
    </location>
</feature>
<feature type="compositionally biased region" description="Basic and acidic residues" evidence="1">
    <location>
        <begin position="240"/>
        <end position="262"/>
    </location>
</feature>
<dbReference type="EMBL" id="OB662091">
    <property type="protein sequence ID" value="CAD7229489.1"/>
    <property type="molecule type" value="Genomic_DNA"/>
</dbReference>
<protein>
    <submittedName>
        <fullName evidence="2">Uncharacterized protein</fullName>
    </submittedName>
</protein>
<gene>
    <name evidence="2" type="ORF">CTOB1V02_LOCUS7358</name>
</gene>
<feature type="compositionally biased region" description="Acidic residues" evidence="1">
    <location>
        <begin position="21"/>
        <end position="34"/>
    </location>
</feature>
<feature type="region of interest" description="Disordered" evidence="1">
    <location>
        <begin position="863"/>
        <end position="897"/>
    </location>
</feature>
<feature type="region of interest" description="Disordered" evidence="1">
    <location>
        <begin position="1"/>
        <end position="50"/>
    </location>
</feature>
<feature type="compositionally biased region" description="Polar residues" evidence="1">
    <location>
        <begin position="863"/>
        <end position="886"/>
    </location>
</feature>